<dbReference type="Gene3D" id="3.40.50.12090">
    <property type="match status" value="2"/>
</dbReference>
<comment type="caution">
    <text evidence="3">The sequence shown here is derived from an EMBL/GenBank/DDBJ whole genome shotgun (WGS) entry which is preliminary data.</text>
</comment>
<name>A0ABR8SI76_9BACL</name>
<dbReference type="Proteomes" id="UP000603641">
    <property type="component" value="Unassembled WGS sequence"/>
</dbReference>
<proteinExistence type="predicted"/>
<gene>
    <name evidence="3" type="ORF">H9648_03810</name>
</gene>
<organism evidence="3 4">
    <name type="scientific">Fictibacillus norfolkensis</name>
    <dbReference type="NCBI Taxonomy" id="2762233"/>
    <lineage>
        <taxon>Bacteria</taxon>
        <taxon>Bacillati</taxon>
        <taxon>Bacillota</taxon>
        <taxon>Bacilli</taxon>
        <taxon>Bacillales</taxon>
        <taxon>Fictibacillaceae</taxon>
        <taxon>Fictibacillus</taxon>
    </lineage>
</organism>
<evidence type="ECO:0000256" key="1">
    <source>
        <dbReference type="SAM" id="SignalP"/>
    </source>
</evidence>
<sequence length="723" mass="79017">MKKIILAASLLGCLLLAMEKPAYATSSVERLDGKNRFEVAVNVSKKGWVNGAETVVVANYSTFADALASSPLAFKENGPILLTQANILTKETKNEINRLNPQKVIIVGGPASVSDSVKREINKIVPDVERIGGKDRFEVALNISKRLGDTQKAIVVNGLKFPDALTIAPYAAKNGIPILLTLQERIPESTLLGLKEKSSTLVVGGEGSVGPSIYNQLKASQRIGGKDRFEVATNIIRTLNMDSGRSYISTGLTFADALTGSVLAAKNNSPMLLTRPDAIPDTTREIIIEKDIKSFTVLGGGASVQGGVASILRPVVNTHTLEGYSDRISYFPGETIQLKVHAPNKKFSVSFFRHGKEMKNYFQTGYMTGSSQNYFGDSYRAGAFWKTSYSYKLPLNWPTGMYSAKLSDGTNEFHVTFIIKEKTPQRDDNAVLASTNTWEAYNNWGGKSLYSYSYVNGTRKYNEVVSSNRPNPGALPTGNEGHLANGERHILSWLERNNHSYSMITEFDFHNTPSLLNSYKSLIISTHSEYWSTSMYKGLENFLKRGGNVLYLSGNGIYWKVALKGDLIEVKKDGGYHSFTSERGGNFYRIGQHETKLVGVGYRSTGFSVPAPYKVMNNSHWIFSNTGIKKGDLIGRTGLNKINSSNGGASGWETDQIDRYTPKNSVLLAKGTNTIGAGADMIYYDHPGGGGVFSTGSITFGGSLAVDTQLTKMVNNVLKRFGH</sequence>
<evidence type="ECO:0000259" key="2">
    <source>
        <dbReference type="Pfam" id="PF20254"/>
    </source>
</evidence>
<dbReference type="PANTHER" id="PTHR30032">
    <property type="entry name" value="N-ACETYLMURAMOYL-L-ALANINE AMIDASE-RELATED"/>
    <property type="match status" value="1"/>
</dbReference>
<keyword evidence="4" id="KW-1185">Reference proteome</keyword>
<dbReference type="InterPro" id="IPR007253">
    <property type="entry name" value="Cell_wall-bd_2"/>
</dbReference>
<keyword evidence="1" id="KW-0732">Signal</keyword>
<feature type="signal peptide" evidence="1">
    <location>
        <begin position="1"/>
        <end position="24"/>
    </location>
</feature>
<dbReference type="InterPro" id="IPR051922">
    <property type="entry name" value="Bact_Sporulation_Assoc"/>
</dbReference>
<dbReference type="Pfam" id="PF04122">
    <property type="entry name" value="CW_binding_2"/>
    <property type="match status" value="3"/>
</dbReference>
<dbReference type="EMBL" id="JACSQM010000001">
    <property type="protein sequence ID" value="MBD7963170.1"/>
    <property type="molecule type" value="Genomic_DNA"/>
</dbReference>
<evidence type="ECO:0000313" key="4">
    <source>
        <dbReference type="Proteomes" id="UP000603641"/>
    </source>
</evidence>
<dbReference type="SUPFAM" id="SSF52317">
    <property type="entry name" value="Class I glutamine amidotransferase-like"/>
    <property type="match status" value="1"/>
</dbReference>
<evidence type="ECO:0000313" key="3">
    <source>
        <dbReference type="EMBL" id="MBD7963170.1"/>
    </source>
</evidence>
<dbReference type="Pfam" id="PF20254">
    <property type="entry name" value="DMFA2_C"/>
    <property type="match status" value="1"/>
</dbReference>
<dbReference type="RefSeq" id="WP_191752557.1">
    <property type="nucleotide sequence ID" value="NZ_JACSQM010000001.1"/>
</dbReference>
<dbReference type="InterPro" id="IPR046540">
    <property type="entry name" value="DMFA2_C"/>
</dbReference>
<protein>
    <submittedName>
        <fullName evidence="3">Cell wall-binding repeat-containing protein</fullName>
    </submittedName>
</protein>
<dbReference type="PANTHER" id="PTHR30032:SF8">
    <property type="entry name" value="GERMINATION-SPECIFIC N-ACETYLMURAMOYL-L-ALANINE AMIDASE"/>
    <property type="match status" value="1"/>
</dbReference>
<feature type="chain" id="PRO_5045441013" evidence="1">
    <location>
        <begin position="25"/>
        <end position="723"/>
    </location>
</feature>
<reference evidence="3 4" key="1">
    <citation type="submission" date="2020-08" db="EMBL/GenBank/DDBJ databases">
        <title>A Genomic Blueprint of the Chicken Gut Microbiome.</title>
        <authorList>
            <person name="Gilroy R."/>
            <person name="Ravi A."/>
            <person name="Getino M."/>
            <person name="Pursley I."/>
            <person name="Horton D.L."/>
            <person name="Alikhan N.-F."/>
            <person name="Baker D."/>
            <person name="Gharbi K."/>
            <person name="Hall N."/>
            <person name="Watson M."/>
            <person name="Adriaenssens E.M."/>
            <person name="Foster-Nyarko E."/>
            <person name="Jarju S."/>
            <person name="Secka A."/>
            <person name="Antonio M."/>
            <person name="Oren A."/>
            <person name="Chaudhuri R."/>
            <person name="La Ragione R.M."/>
            <person name="Hildebrand F."/>
            <person name="Pallen M.J."/>
        </authorList>
    </citation>
    <scope>NUCLEOTIDE SEQUENCE [LARGE SCALE GENOMIC DNA]</scope>
    <source>
        <strain evidence="3 4">Sa2CUA10</strain>
    </source>
</reference>
<accession>A0ABR8SI76</accession>
<feature type="domain" description="N,N-dimethylformamidase beta subunit-like C-terminal" evidence="2">
    <location>
        <begin position="380"/>
        <end position="705"/>
    </location>
</feature>
<dbReference type="InterPro" id="IPR029062">
    <property type="entry name" value="Class_I_gatase-like"/>
</dbReference>